<evidence type="ECO:0000256" key="1">
    <source>
        <dbReference type="SAM" id="Phobius"/>
    </source>
</evidence>
<name>A0A1G2HVK9_9BACT</name>
<evidence type="ECO:0000313" key="2">
    <source>
        <dbReference type="EMBL" id="OGZ66495.1"/>
    </source>
</evidence>
<feature type="transmembrane region" description="Helical" evidence="1">
    <location>
        <begin position="48"/>
        <end position="66"/>
    </location>
</feature>
<dbReference type="Proteomes" id="UP000178774">
    <property type="component" value="Unassembled WGS sequence"/>
</dbReference>
<keyword evidence="1" id="KW-1133">Transmembrane helix</keyword>
<organism evidence="2 3">
    <name type="scientific">Candidatus Staskawiczbacteria bacterium RIFCSPHIGHO2_01_FULL_41_41</name>
    <dbReference type="NCBI Taxonomy" id="1802203"/>
    <lineage>
        <taxon>Bacteria</taxon>
        <taxon>Candidatus Staskawicziibacteriota</taxon>
    </lineage>
</organism>
<protein>
    <recommendedName>
        <fullName evidence="4">PrgI family protein</fullName>
    </recommendedName>
</protein>
<keyword evidence="1" id="KW-0472">Membrane</keyword>
<reference evidence="2 3" key="1">
    <citation type="journal article" date="2016" name="Nat. Commun.">
        <title>Thousands of microbial genomes shed light on interconnected biogeochemical processes in an aquifer system.</title>
        <authorList>
            <person name="Anantharaman K."/>
            <person name="Brown C.T."/>
            <person name="Hug L.A."/>
            <person name="Sharon I."/>
            <person name="Castelle C.J."/>
            <person name="Probst A.J."/>
            <person name="Thomas B.C."/>
            <person name="Singh A."/>
            <person name="Wilkins M.J."/>
            <person name="Karaoz U."/>
            <person name="Brodie E.L."/>
            <person name="Williams K.H."/>
            <person name="Hubbard S.S."/>
            <person name="Banfield J.F."/>
        </authorList>
    </citation>
    <scope>NUCLEOTIDE SEQUENCE [LARGE SCALE GENOMIC DNA]</scope>
</reference>
<dbReference type="EMBL" id="MHOP01000005">
    <property type="protein sequence ID" value="OGZ66495.1"/>
    <property type="molecule type" value="Genomic_DNA"/>
</dbReference>
<comment type="caution">
    <text evidence="2">The sequence shown here is derived from an EMBL/GenBank/DDBJ whole genome shotgun (WGS) entry which is preliminary data.</text>
</comment>
<dbReference type="InterPro" id="IPR024414">
    <property type="entry name" value="Uncharacterised_PrgI"/>
</dbReference>
<evidence type="ECO:0008006" key="4">
    <source>
        <dbReference type="Google" id="ProtNLM"/>
    </source>
</evidence>
<proteinExistence type="predicted"/>
<accession>A0A1G2HVK9</accession>
<sequence length="141" mass="16287">MPQYPIPQFIEEEGKIISFLTFRQFWWLVGGGAVIVLLYYILPFYFFILTALLVAALVGTIAFVKINNMSLIKIFLNFLGFSLGAKTYTWERKETPRNNAESYAEKRGIKNIPETLARPPLNSTLRPSRLQQIQKIVETKR</sequence>
<evidence type="ECO:0000313" key="3">
    <source>
        <dbReference type="Proteomes" id="UP000178774"/>
    </source>
</evidence>
<dbReference type="Pfam" id="PF12666">
    <property type="entry name" value="PrgI"/>
    <property type="match status" value="1"/>
</dbReference>
<keyword evidence="1" id="KW-0812">Transmembrane</keyword>
<dbReference type="AlphaFoldDB" id="A0A1G2HVK9"/>
<feature type="transmembrane region" description="Helical" evidence="1">
    <location>
        <begin position="25"/>
        <end position="42"/>
    </location>
</feature>
<gene>
    <name evidence="2" type="ORF">A2822_02040</name>
</gene>